<sequence length="251" mass="28496">MFSILMFALIVPLFGHFQMIIPSSTIVEPGSENISIDLRFCHPFEGDILNMVRPSLFGVMIKGEEREDLLSGISRYDIDGLSAWKMNYRVKNPGDHIFFVEPQPYWEPAEEVFIIHYTKVVVHAFGMEKGWDAEIGLSAEIMPLTRPYGLYTGNIFTGMVKLNGKPAPNIDVEVEYYNDAQKYKAPAGPFVTQIIRTDISGIFHYAMPCAGWWGFAALGEADEKMRNPQDQKDYPVELGAVFWVQVINMKQ</sequence>
<evidence type="ECO:0000313" key="2">
    <source>
        <dbReference type="Proteomes" id="UP000177025"/>
    </source>
</evidence>
<dbReference type="InterPro" id="IPR019613">
    <property type="entry name" value="DUF4198"/>
</dbReference>
<dbReference type="Proteomes" id="UP000177025">
    <property type="component" value="Unassembled WGS sequence"/>
</dbReference>
<organism evidence="1 2">
    <name type="scientific">candidate division WOR-3 bacterium RBG_13_43_14</name>
    <dbReference type="NCBI Taxonomy" id="1802590"/>
    <lineage>
        <taxon>Bacteria</taxon>
        <taxon>Bacteria division WOR-3</taxon>
    </lineage>
</organism>
<accession>A0A1F4UAE9</accession>
<protein>
    <submittedName>
        <fullName evidence="1">ATP-dependent DNA ligase</fullName>
    </submittedName>
</protein>
<proteinExistence type="predicted"/>
<dbReference type="GO" id="GO:0016874">
    <property type="term" value="F:ligase activity"/>
    <property type="evidence" value="ECO:0007669"/>
    <property type="project" value="UniProtKB-KW"/>
</dbReference>
<comment type="caution">
    <text evidence="1">The sequence shown here is derived from an EMBL/GenBank/DDBJ whole genome shotgun (WGS) entry which is preliminary data.</text>
</comment>
<gene>
    <name evidence="1" type="ORF">A2Y85_01050</name>
</gene>
<dbReference type="AlphaFoldDB" id="A0A1F4UAE9"/>
<dbReference type="EMBL" id="MEUM01000090">
    <property type="protein sequence ID" value="OGC41915.1"/>
    <property type="molecule type" value="Genomic_DNA"/>
</dbReference>
<evidence type="ECO:0000313" key="1">
    <source>
        <dbReference type="EMBL" id="OGC41915.1"/>
    </source>
</evidence>
<keyword evidence="1" id="KW-0436">Ligase</keyword>
<dbReference type="Pfam" id="PF10670">
    <property type="entry name" value="DUF4198"/>
    <property type="match status" value="1"/>
</dbReference>
<reference evidence="1 2" key="1">
    <citation type="journal article" date="2016" name="Nat. Commun.">
        <title>Thousands of microbial genomes shed light on interconnected biogeochemical processes in an aquifer system.</title>
        <authorList>
            <person name="Anantharaman K."/>
            <person name="Brown C.T."/>
            <person name="Hug L.A."/>
            <person name="Sharon I."/>
            <person name="Castelle C.J."/>
            <person name="Probst A.J."/>
            <person name="Thomas B.C."/>
            <person name="Singh A."/>
            <person name="Wilkins M.J."/>
            <person name="Karaoz U."/>
            <person name="Brodie E.L."/>
            <person name="Williams K.H."/>
            <person name="Hubbard S.S."/>
            <person name="Banfield J.F."/>
        </authorList>
    </citation>
    <scope>NUCLEOTIDE SEQUENCE [LARGE SCALE GENOMIC DNA]</scope>
</reference>
<name>A0A1F4UAE9_UNCW3</name>